<dbReference type="GO" id="GO:0009279">
    <property type="term" value="C:cell outer membrane"/>
    <property type="evidence" value="ECO:0007669"/>
    <property type="project" value="UniProtKB-SubCell"/>
</dbReference>
<dbReference type="PANTHER" id="PTHR35093:SF8">
    <property type="entry name" value="OUTER MEMBRANE PROTEIN NMB0088-RELATED"/>
    <property type="match status" value="1"/>
</dbReference>
<evidence type="ECO:0000256" key="1">
    <source>
        <dbReference type="ARBA" id="ARBA00004571"/>
    </source>
</evidence>
<evidence type="ECO:0000313" key="10">
    <source>
        <dbReference type="Proteomes" id="UP001216329"/>
    </source>
</evidence>
<dbReference type="GO" id="GO:0015483">
    <property type="term" value="F:long-chain fatty acid transporting porin activity"/>
    <property type="evidence" value="ECO:0007669"/>
    <property type="project" value="TreeGrafter"/>
</dbReference>
<keyword evidence="3" id="KW-1134">Transmembrane beta strand</keyword>
<dbReference type="EMBL" id="CP119325">
    <property type="protein sequence ID" value="WEK29870.1"/>
    <property type="molecule type" value="Genomic_DNA"/>
</dbReference>
<accession>A0AAJ6B9X4</accession>
<reference evidence="9" key="1">
    <citation type="submission" date="2023-03" db="EMBL/GenBank/DDBJ databases">
        <title>Andean soil-derived lignocellulolytic bacterial consortium as a source of novel taxa and putative plastic-active enzymes.</title>
        <authorList>
            <person name="Diaz-Garcia L."/>
            <person name="Chuvochina M."/>
            <person name="Feuerriegel G."/>
            <person name="Bunk B."/>
            <person name="Sproer C."/>
            <person name="Streit W.R."/>
            <person name="Rodriguez L.M."/>
            <person name="Overmann J."/>
            <person name="Jimenez D.J."/>
        </authorList>
    </citation>
    <scope>NUCLEOTIDE SEQUENCE</scope>
    <source>
        <strain evidence="9">MAG 876</strain>
    </source>
</reference>
<organism evidence="9 10">
    <name type="scientific">Candidatus Pseudomonas phytovorans</name>
    <dbReference type="NCBI Taxonomy" id="3121377"/>
    <lineage>
        <taxon>Bacteria</taxon>
        <taxon>Pseudomonadati</taxon>
        <taxon>Pseudomonadota</taxon>
        <taxon>Gammaproteobacteria</taxon>
        <taxon>Pseudomonadales</taxon>
        <taxon>Pseudomonadaceae</taxon>
        <taxon>Pseudomonas</taxon>
    </lineage>
</organism>
<dbReference type="AlphaFoldDB" id="A0AAJ6B9X4"/>
<evidence type="ECO:0000256" key="5">
    <source>
        <dbReference type="ARBA" id="ARBA00022729"/>
    </source>
</evidence>
<feature type="chain" id="PRO_5042460396" evidence="8">
    <location>
        <begin position="24"/>
        <end position="421"/>
    </location>
</feature>
<dbReference type="Proteomes" id="UP001216329">
    <property type="component" value="Chromosome"/>
</dbReference>
<dbReference type="Gene3D" id="2.40.160.60">
    <property type="entry name" value="Outer membrane protein transport protein (OMPP1/FadL/TodX)"/>
    <property type="match status" value="1"/>
</dbReference>
<comment type="similarity">
    <text evidence="2">Belongs to the OmpP1/FadL family.</text>
</comment>
<sequence length="421" mass="45635">MKKVMLKTSLAVTVALASSQLLAAGFALNEQSISSMGTGFAGRSSSAEDASTVFGNPAGMSRLKREQVTVGGAAVIAKSDISGRGSNLGGETDGDMVPLVGVPMGYYVKPIDDHWSVGFGVYVPFGLVTDYGSDDAARYWGKKSHVEVVTFQPTVSYAFNDKVSIGFGPTINRIKGELGSSLINPFTPGRNDGEVKIKGDDTAVGYNIGILVQATDSTRLGLTYHSMVDYKLEGKTRVSTPLIGPFNGNKFDATLKIKTPESVDFSVTHELDDQWTLYAGSTWTRWSRLKDITVQNDVPGPLVGSAFETIKEDQNWHDTWAHAIGASYKVNKEWVLRTGFTVDQSPTNNHDRSPRIPTGDRKVFSLGAGWSPSDDMTIDVAYSYLWEEDTKVNQVSATKGSYQAKYENSAHGIGASLTYRF</sequence>
<protein>
    <submittedName>
        <fullName evidence="9">Outer membrane protein transport protein</fullName>
    </submittedName>
</protein>
<dbReference type="InterPro" id="IPR005017">
    <property type="entry name" value="OMPP1/FadL/TodX"/>
</dbReference>
<dbReference type="Pfam" id="PF03349">
    <property type="entry name" value="Toluene_X"/>
    <property type="match status" value="1"/>
</dbReference>
<name>A0AAJ6B9X4_9PSED</name>
<keyword evidence="5 8" id="KW-0732">Signal</keyword>
<evidence type="ECO:0000256" key="4">
    <source>
        <dbReference type="ARBA" id="ARBA00022692"/>
    </source>
</evidence>
<comment type="subcellular location">
    <subcellularLocation>
        <location evidence="1">Cell outer membrane</location>
        <topology evidence="1">Multi-pass membrane protein</topology>
    </subcellularLocation>
</comment>
<dbReference type="SUPFAM" id="SSF56935">
    <property type="entry name" value="Porins"/>
    <property type="match status" value="1"/>
</dbReference>
<evidence type="ECO:0000256" key="2">
    <source>
        <dbReference type="ARBA" id="ARBA00008163"/>
    </source>
</evidence>
<evidence type="ECO:0000256" key="7">
    <source>
        <dbReference type="ARBA" id="ARBA00023237"/>
    </source>
</evidence>
<evidence type="ECO:0000313" key="9">
    <source>
        <dbReference type="EMBL" id="WEK29870.1"/>
    </source>
</evidence>
<proteinExistence type="inferred from homology"/>
<keyword evidence="4" id="KW-0812">Transmembrane</keyword>
<evidence type="ECO:0000256" key="8">
    <source>
        <dbReference type="SAM" id="SignalP"/>
    </source>
</evidence>
<dbReference type="PANTHER" id="PTHR35093">
    <property type="entry name" value="OUTER MEMBRANE PROTEIN NMB0088-RELATED"/>
    <property type="match status" value="1"/>
</dbReference>
<feature type="signal peptide" evidence="8">
    <location>
        <begin position="1"/>
        <end position="23"/>
    </location>
</feature>
<keyword evidence="7" id="KW-0998">Cell outer membrane</keyword>
<gene>
    <name evidence="9" type="ORF">P0Y58_23775</name>
</gene>
<evidence type="ECO:0000256" key="6">
    <source>
        <dbReference type="ARBA" id="ARBA00023136"/>
    </source>
</evidence>
<keyword evidence="6" id="KW-0472">Membrane</keyword>
<evidence type="ECO:0000256" key="3">
    <source>
        <dbReference type="ARBA" id="ARBA00022452"/>
    </source>
</evidence>